<dbReference type="AlphaFoldDB" id="A0AAV2IPF6"/>
<dbReference type="SMART" id="SM00276">
    <property type="entry name" value="GLECT"/>
    <property type="match status" value="1"/>
</dbReference>
<evidence type="ECO:0000256" key="2">
    <source>
        <dbReference type="RuleBase" id="RU102079"/>
    </source>
</evidence>
<protein>
    <recommendedName>
        <fullName evidence="2">Galectin</fullName>
    </recommendedName>
</protein>
<reference evidence="4 5" key="1">
    <citation type="submission" date="2024-04" db="EMBL/GenBank/DDBJ databases">
        <authorList>
            <consortium name="Genoscope - CEA"/>
            <person name="William W."/>
        </authorList>
    </citation>
    <scope>NUCLEOTIDE SEQUENCE [LARGE SCALE GENOMIC DNA]</scope>
</reference>
<accession>A0AAV2IPF6</accession>
<dbReference type="InterPro" id="IPR044156">
    <property type="entry name" value="Galectin-like"/>
</dbReference>
<dbReference type="PROSITE" id="PS51304">
    <property type="entry name" value="GALECTIN"/>
    <property type="match status" value="1"/>
</dbReference>
<evidence type="ECO:0000313" key="5">
    <source>
        <dbReference type="Proteomes" id="UP001497497"/>
    </source>
</evidence>
<dbReference type="CDD" id="cd00070">
    <property type="entry name" value="GLECT"/>
    <property type="match status" value="1"/>
</dbReference>
<dbReference type="SUPFAM" id="SSF49899">
    <property type="entry name" value="Concanavalin A-like lectins/glucanases"/>
    <property type="match status" value="1"/>
</dbReference>
<keyword evidence="5" id="KW-1185">Reference proteome</keyword>
<dbReference type="InterPro" id="IPR013320">
    <property type="entry name" value="ConA-like_dom_sf"/>
</dbReference>
<organism evidence="4 5">
    <name type="scientific">Lymnaea stagnalis</name>
    <name type="common">Great pond snail</name>
    <name type="synonym">Helix stagnalis</name>
    <dbReference type="NCBI Taxonomy" id="6523"/>
    <lineage>
        <taxon>Eukaryota</taxon>
        <taxon>Metazoa</taxon>
        <taxon>Spiralia</taxon>
        <taxon>Lophotrochozoa</taxon>
        <taxon>Mollusca</taxon>
        <taxon>Gastropoda</taxon>
        <taxon>Heterobranchia</taxon>
        <taxon>Euthyneura</taxon>
        <taxon>Panpulmonata</taxon>
        <taxon>Hygrophila</taxon>
        <taxon>Lymnaeoidea</taxon>
        <taxon>Lymnaeidae</taxon>
        <taxon>Lymnaea</taxon>
    </lineage>
</organism>
<evidence type="ECO:0000313" key="4">
    <source>
        <dbReference type="EMBL" id="CAL1548186.1"/>
    </source>
</evidence>
<dbReference type="SMART" id="SM00908">
    <property type="entry name" value="Gal-bind_lectin"/>
    <property type="match status" value="1"/>
</dbReference>
<dbReference type="PANTHER" id="PTHR11346:SF147">
    <property type="entry name" value="GALECTIN"/>
    <property type="match status" value="1"/>
</dbReference>
<name>A0AAV2IPF6_LYMST</name>
<keyword evidence="1 2" id="KW-0430">Lectin</keyword>
<comment type="caution">
    <text evidence="4">The sequence shown here is derived from an EMBL/GenBank/DDBJ whole genome shotgun (WGS) entry which is preliminary data.</text>
</comment>
<dbReference type="InterPro" id="IPR001079">
    <property type="entry name" value="Galectin_CRD"/>
</dbReference>
<dbReference type="Proteomes" id="UP001497497">
    <property type="component" value="Unassembled WGS sequence"/>
</dbReference>
<evidence type="ECO:0000256" key="1">
    <source>
        <dbReference type="ARBA" id="ARBA00022734"/>
    </source>
</evidence>
<proteinExistence type="predicted"/>
<gene>
    <name evidence="4" type="ORF">GSLYS_00021503001</name>
</gene>
<evidence type="ECO:0000259" key="3">
    <source>
        <dbReference type="PROSITE" id="PS51304"/>
    </source>
</evidence>
<dbReference type="GO" id="GO:0030246">
    <property type="term" value="F:carbohydrate binding"/>
    <property type="evidence" value="ECO:0007669"/>
    <property type="project" value="UniProtKB-UniRule"/>
</dbReference>
<dbReference type="Gene3D" id="2.60.120.200">
    <property type="match status" value="1"/>
</dbReference>
<sequence>MSCTNVYRIPKGPLPGKKIIIHGTPKCNANTFSVNIVLGANVDCDVIAFHLVVRFNSCSVVCNSRTACGWGKEEVFQCNPFCKGVPFTMEISIDQCGYKISVNCKYLCSFNKRIETGDCNNFLIFKADVSVSNVQFC</sequence>
<dbReference type="PANTHER" id="PTHR11346">
    <property type="entry name" value="GALECTIN"/>
    <property type="match status" value="1"/>
</dbReference>
<dbReference type="EMBL" id="CAXITT010001207">
    <property type="protein sequence ID" value="CAL1548186.1"/>
    <property type="molecule type" value="Genomic_DNA"/>
</dbReference>
<dbReference type="Pfam" id="PF00337">
    <property type="entry name" value="Gal-bind_lectin"/>
    <property type="match status" value="1"/>
</dbReference>
<feature type="domain" description="Galectin" evidence="3">
    <location>
        <begin position="5"/>
        <end position="137"/>
    </location>
</feature>